<dbReference type="InterPro" id="IPR010499">
    <property type="entry name" value="AraC_E-bd"/>
</dbReference>
<name>A0ABY4VGV6_9GAMM</name>
<dbReference type="InterPro" id="IPR011256">
    <property type="entry name" value="Reg_factor_effector_dom_sf"/>
</dbReference>
<dbReference type="Pfam" id="PF14526">
    <property type="entry name" value="Cass2"/>
    <property type="match status" value="1"/>
</dbReference>
<dbReference type="RefSeq" id="WP_252085556.1">
    <property type="nucleotide sequence ID" value="NZ_CP092418.1"/>
</dbReference>
<evidence type="ECO:0000259" key="1">
    <source>
        <dbReference type="SMART" id="SM00871"/>
    </source>
</evidence>
<dbReference type="PANTHER" id="PTHR36444">
    <property type="entry name" value="TRANSCRIPTIONAL REGULATOR PROTEIN YOBU-RELATED"/>
    <property type="match status" value="1"/>
</dbReference>
<dbReference type="Gene3D" id="3.20.80.10">
    <property type="entry name" value="Regulatory factor, effector binding domain"/>
    <property type="match status" value="1"/>
</dbReference>
<dbReference type="Proteomes" id="UP001055658">
    <property type="component" value="Chromosome"/>
</dbReference>
<evidence type="ECO:0000313" key="3">
    <source>
        <dbReference type="Proteomes" id="UP001055658"/>
    </source>
</evidence>
<dbReference type="SUPFAM" id="SSF55136">
    <property type="entry name" value="Probable bacterial effector-binding domain"/>
    <property type="match status" value="1"/>
</dbReference>
<protein>
    <submittedName>
        <fullName evidence="2">GyrI-like domain-containing protein</fullName>
    </submittedName>
</protein>
<dbReference type="SMART" id="SM00871">
    <property type="entry name" value="AraC_E_bind"/>
    <property type="match status" value="1"/>
</dbReference>
<dbReference type="InterPro" id="IPR053182">
    <property type="entry name" value="YobU-like_regulator"/>
</dbReference>
<keyword evidence="3" id="KW-1185">Reference proteome</keyword>
<gene>
    <name evidence="2" type="ORF">MJO52_08755</name>
</gene>
<evidence type="ECO:0000313" key="2">
    <source>
        <dbReference type="EMBL" id="USD23210.1"/>
    </source>
</evidence>
<accession>A0ABY4VGV6</accession>
<feature type="domain" description="AraC effector-binding" evidence="1">
    <location>
        <begin position="1"/>
        <end position="149"/>
    </location>
</feature>
<dbReference type="EMBL" id="CP092418">
    <property type="protein sequence ID" value="USD23210.1"/>
    <property type="molecule type" value="Genomic_DNA"/>
</dbReference>
<reference evidence="2" key="1">
    <citation type="submission" date="2022-02" db="EMBL/GenBank/DDBJ databases">
        <title>Coral-associated bacteria.</title>
        <authorList>
            <person name="Tang K."/>
            <person name="Wang X."/>
        </authorList>
    </citation>
    <scope>NUCLEOTIDE SEQUENCE</scope>
    <source>
        <strain evidence="2">SCSIO 43006</strain>
    </source>
</reference>
<dbReference type="PANTHER" id="PTHR36444:SF2">
    <property type="entry name" value="TRANSCRIPTIONAL REGULATOR PROTEIN YOBU-RELATED"/>
    <property type="match status" value="1"/>
</dbReference>
<sequence>MVVEQIPGFDLVGLCARTKNENEADASTAQIAPLWEKFSTEAAPKFTGAPQIYGVYTNYESDHSGLFDIYACSDLLSTDMSEDFKPIHVQSGKYLVFSAQGEMPQTVIDLWGEIWNYFSSPDCPHQRAYTTDFEHYLSPNEIRVAISIK</sequence>
<proteinExistence type="predicted"/>
<dbReference type="InterPro" id="IPR029441">
    <property type="entry name" value="Cass2"/>
</dbReference>
<organism evidence="2 3">
    <name type="scientific">Microbulbifer variabilis</name>
    <dbReference type="NCBI Taxonomy" id="266805"/>
    <lineage>
        <taxon>Bacteria</taxon>
        <taxon>Pseudomonadati</taxon>
        <taxon>Pseudomonadota</taxon>
        <taxon>Gammaproteobacteria</taxon>
        <taxon>Cellvibrionales</taxon>
        <taxon>Microbulbiferaceae</taxon>
        <taxon>Microbulbifer</taxon>
    </lineage>
</organism>